<name>A0A4Z2ESG9_9TELE</name>
<dbReference type="AlphaFoldDB" id="A0A4Z2ESG9"/>
<comment type="caution">
    <text evidence="2">The sequence shown here is derived from an EMBL/GenBank/DDBJ whole genome shotgun (WGS) entry which is preliminary data.</text>
</comment>
<dbReference type="EMBL" id="SRLO01003602">
    <property type="protein sequence ID" value="TNN31304.1"/>
    <property type="molecule type" value="Genomic_DNA"/>
</dbReference>
<evidence type="ECO:0000313" key="2">
    <source>
        <dbReference type="EMBL" id="TNN31304.1"/>
    </source>
</evidence>
<gene>
    <name evidence="2" type="ORF">EYF80_058542</name>
</gene>
<keyword evidence="3" id="KW-1185">Reference proteome</keyword>
<organism evidence="2 3">
    <name type="scientific">Liparis tanakae</name>
    <name type="common">Tanaka's snailfish</name>
    <dbReference type="NCBI Taxonomy" id="230148"/>
    <lineage>
        <taxon>Eukaryota</taxon>
        <taxon>Metazoa</taxon>
        <taxon>Chordata</taxon>
        <taxon>Craniata</taxon>
        <taxon>Vertebrata</taxon>
        <taxon>Euteleostomi</taxon>
        <taxon>Actinopterygii</taxon>
        <taxon>Neopterygii</taxon>
        <taxon>Teleostei</taxon>
        <taxon>Neoteleostei</taxon>
        <taxon>Acanthomorphata</taxon>
        <taxon>Eupercaria</taxon>
        <taxon>Perciformes</taxon>
        <taxon>Cottioidei</taxon>
        <taxon>Cottales</taxon>
        <taxon>Liparidae</taxon>
        <taxon>Liparis</taxon>
    </lineage>
</organism>
<evidence type="ECO:0000313" key="3">
    <source>
        <dbReference type="Proteomes" id="UP000314294"/>
    </source>
</evidence>
<evidence type="ECO:0000256" key="1">
    <source>
        <dbReference type="SAM" id="MobiDB-lite"/>
    </source>
</evidence>
<proteinExistence type="predicted"/>
<feature type="region of interest" description="Disordered" evidence="1">
    <location>
        <begin position="27"/>
        <end position="129"/>
    </location>
</feature>
<reference evidence="2 3" key="1">
    <citation type="submission" date="2019-03" db="EMBL/GenBank/DDBJ databases">
        <title>First draft genome of Liparis tanakae, snailfish: a comprehensive survey of snailfish specific genes.</title>
        <authorList>
            <person name="Kim W."/>
            <person name="Song I."/>
            <person name="Jeong J.-H."/>
            <person name="Kim D."/>
            <person name="Kim S."/>
            <person name="Ryu S."/>
            <person name="Song J.Y."/>
            <person name="Lee S.K."/>
        </authorList>
    </citation>
    <scope>NUCLEOTIDE SEQUENCE [LARGE SCALE GENOMIC DNA]</scope>
    <source>
        <tissue evidence="2">Muscle</tissue>
    </source>
</reference>
<accession>A0A4Z2ESG9</accession>
<protein>
    <submittedName>
        <fullName evidence="2">Uncharacterized protein</fullName>
    </submittedName>
</protein>
<dbReference type="Proteomes" id="UP000314294">
    <property type="component" value="Unassembled WGS sequence"/>
</dbReference>
<sequence length="129" mass="14593">MLSRVQTTGRSTCPDHCCVRYDQQEDTLERRNLRRGGTSGVEEPQERRNLRRGGTSGEEEPQERSRDSPEVTGASHLSALSAPTGERTRLTAASKDTQQQQFFEKEQRRRRGCSIDTGNQQLRDGPRSC</sequence>